<feature type="transmembrane region" description="Helical" evidence="21">
    <location>
        <begin position="21"/>
        <end position="48"/>
    </location>
</feature>
<proteinExistence type="inferred from homology"/>
<keyword evidence="9 20" id="KW-0997">Cell inner membrane</keyword>
<evidence type="ECO:0000256" key="15">
    <source>
        <dbReference type="ARBA" id="ARBA00023209"/>
    </source>
</evidence>
<keyword evidence="23" id="KW-1185">Reference proteome</keyword>
<feature type="transmembrane region" description="Helical" evidence="21">
    <location>
        <begin position="197"/>
        <end position="216"/>
    </location>
</feature>
<dbReference type="GO" id="GO:0050520">
    <property type="term" value="F:phosphatidylcholine synthase activity"/>
    <property type="evidence" value="ECO:0007669"/>
    <property type="project" value="UniProtKB-EC"/>
</dbReference>
<dbReference type="EC" id="2.7.8.24" evidence="5 20"/>
<keyword evidence="15 20" id="KW-0594">Phospholipid biosynthesis</keyword>
<keyword evidence="11 21" id="KW-0812">Transmembrane</keyword>
<evidence type="ECO:0000256" key="18">
    <source>
        <dbReference type="ARBA" id="ARBA00033321"/>
    </source>
</evidence>
<evidence type="ECO:0000256" key="21">
    <source>
        <dbReference type="SAM" id="Phobius"/>
    </source>
</evidence>
<comment type="caution">
    <text evidence="22">The sequence shown here is derived from an EMBL/GenBank/DDBJ whole genome shotgun (WGS) entry which is preliminary data.</text>
</comment>
<feature type="transmembrane region" description="Helical" evidence="21">
    <location>
        <begin position="142"/>
        <end position="160"/>
    </location>
</feature>
<accession>A0A6N6VQT1</accession>
<evidence type="ECO:0000256" key="9">
    <source>
        <dbReference type="ARBA" id="ARBA00022519"/>
    </source>
</evidence>
<evidence type="ECO:0000256" key="17">
    <source>
        <dbReference type="ARBA" id="ARBA00023264"/>
    </source>
</evidence>
<dbReference type="InterPro" id="IPR000462">
    <property type="entry name" value="CDP-OH_P_trans"/>
</dbReference>
<evidence type="ECO:0000256" key="5">
    <source>
        <dbReference type="ARBA" id="ARBA00013195"/>
    </source>
</evidence>
<evidence type="ECO:0000256" key="1">
    <source>
        <dbReference type="ARBA" id="ARBA00000958"/>
    </source>
</evidence>
<dbReference type="Pfam" id="PF01066">
    <property type="entry name" value="CDP-OH_P_transf"/>
    <property type="match status" value="1"/>
</dbReference>
<evidence type="ECO:0000256" key="13">
    <source>
        <dbReference type="ARBA" id="ARBA00023098"/>
    </source>
</evidence>
<keyword evidence="16 20" id="KW-0464">Manganese</keyword>
<organism evidence="22 23">
    <name type="scientific">Parvibaculum sedimenti</name>
    <dbReference type="NCBI Taxonomy" id="2608632"/>
    <lineage>
        <taxon>Bacteria</taxon>
        <taxon>Pseudomonadati</taxon>
        <taxon>Pseudomonadota</taxon>
        <taxon>Alphaproteobacteria</taxon>
        <taxon>Hyphomicrobiales</taxon>
        <taxon>Parvibaculaceae</taxon>
        <taxon>Parvibaculum</taxon>
    </lineage>
</organism>
<protein>
    <recommendedName>
        <fullName evidence="6 20">Phosphatidylcholine synthase</fullName>
        <shortName evidence="20">PC synthase</shortName>
        <shortName evidence="20">PCS</shortName>
        <ecNumber evidence="5 20">2.7.8.24</ecNumber>
    </recommendedName>
    <alternativeName>
        <fullName evidence="18 20">CDP-diglyceride-choline O-phosphatidyltransferase</fullName>
    </alternativeName>
</protein>
<dbReference type="EMBL" id="WESC01000002">
    <property type="protein sequence ID" value="KAB7742171.1"/>
    <property type="molecule type" value="Genomic_DNA"/>
</dbReference>
<keyword evidence="17 20" id="KW-1208">Phospholipid metabolism</keyword>
<evidence type="ECO:0000256" key="19">
    <source>
        <dbReference type="ARBA" id="ARBA00037468"/>
    </source>
</evidence>
<dbReference type="RefSeq" id="WP_152214593.1">
    <property type="nucleotide sequence ID" value="NZ_JBAQYD010000067.1"/>
</dbReference>
<keyword evidence="8 20" id="KW-0444">Lipid biosynthesis</keyword>
<comment type="subcellular location">
    <subcellularLocation>
        <location evidence="3 20">Cell inner membrane</location>
        <topology evidence="3 20">Multi-pass membrane protein</topology>
    </subcellularLocation>
</comment>
<keyword evidence="7 20" id="KW-1003">Cell membrane</keyword>
<feature type="transmembrane region" description="Helical" evidence="21">
    <location>
        <begin position="228"/>
        <end position="249"/>
    </location>
</feature>
<evidence type="ECO:0000256" key="7">
    <source>
        <dbReference type="ARBA" id="ARBA00022475"/>
    </source>
</evidence>
<dbReference type="AlphaFoldDB" id="A0A6N6VQT1"/>
<keyword evidence="10 20" id="KW-0808">Transferase</keyword>
<evidence type="ECO:0000313" key="22">
    <source>
        <dbReference type="EMBL" id="KAB7742171.1"/>
    </source>
</evidence>
<keyword evidence="13 20" id="KW-0443">Lipid metabolism</keyword>
<dbReference type="InterPro" id="IPR043130">
    <property type="entry name" value="CDP-OH_PTrfase_TM_dom"/>
</dbReference>
<evidence type="ECO:0000256" key="16">
    <source>
        <dbReference type="ARBA" id="ARBA00023211"/>
    </source>
</evidence>
<dbReference type="GO" id="GO:0005886">
    <property type="term" value="C:plasma membrane"/>
    <property type="evidence" value="ECO:0007669"/>
    <property type="project" value="UniProtKB-SubCell"/>
</dbReference>
<dbReference type="Gene3D" id="1.20.120.1760">
    <property type="match status" value="1"/>
</dbReference>
<dbReference type="PIRSF" id="PIRSF000851">
    <property type="entry name" value="PcS"/>
    <property type="match status" value="1"/>
</dbReference>
<keyword evidence="14 20" id="KW-0472">Membrane</keyword>
<evidence type="ECO:0000256" key="20">
    <source>
        <dbReference type="PIRNR" id="PIRNR000851"/>
    </source>
</evidence>
<evidence type="ECO:0000256" key="10">
    <source>
        <dbReference type="ARBA" id="ARBA00022679"/>
    </source>
</evidence>
<evidence type="ECO:0000256" key="8">
    <source>
        <dbReference type="ARBA" id="ARBA00022516"/>
    </source>
</evidence>
<reference evidence="22 23" key="1">
    <citation type="submission" date="2019-09" db="EMBL/GenBank/DDBJ databases">
        <title>Parvibaculum sedimenti sp. nov., isolated from sediment.</title>
        <authorList>
            <person name="Wang Y."/>
        </authorList>
    </citation>
    <scope>NUCLEOTIDE SEQUENCE [LARGE SCALE GENOMIC DNA]</scope>
    <source>
        <strain evidence="22 23">HXT-9</strain>
    </source>
</reference>
<feature type="transmembrane region" description="Helical" evidence="21">
    <location>
        <begin position="116"/>
        <end position="133"/>
    </location>
</feature>
<dbReference type="InterPro" id="IPR026027">
    <property type="entry name" value="PcS"/>
</dbReference>
<evidence type="ECO:0000256" key="12">
    <source>
        <dbReference type="ARBA" id="ARBA00022989"/>
    </source>
</evidence>
<evidence type="ECO:0000256" key="2">
    <source>
        <dbReference type="ARBA" id="ARBA00001936"/>
    </source>
</evidence>
<evidence type="ECO:0000256" key="3">
    <source>
        <dbReference type="ARBA" id="ARBA00004429"/>
    </source>
</evidence>
<evidence type="ECO:0000256" key="6">
    <source>
        <dbReference type="ARBA" id="ARBA00015623"/>
    </source>
</evidence>
<comment type="cofactor">
    <cofactor evidence="2 20">
        <name>Mn(2+)</name>
        <dbReference type="ChEBI" id="CHEBI:29035"/>
    </cofactor>
</comment>
<evidence type="ECO:0000256" key="4">
    <source>
        <dbReference type="ARBA" id="ARBA00010441"/>
    </source>
</evidence>
<comment type="similarity">
    <text evidence="4 20">Belongs to the CDP-alcohol phosphatidyltransferase class-I family.</text>
</comment>
<feature type="transmembrane region" description="Helical" evidence="21">
    <location>
        <begin position="166"/>
        <end position="185"/>
    </location>
</feature>
<dbReference type="Proteomes" id="UP000468901">
    <property type="component" value="Unassembled WGS sequence"/>
</dbReference>
<comment type="function">
    <text evidence="19 20">Condenses choline with CDP-diglyceride to produce phosphatidylcholine and CMP.</text>
</comment>
<name>A0A6N6VQT1_9HYPH</name>
<dbReference type="GO" id="GO:0008654">
    <property type="term" value="P:phospholipid biosynthetic process"/>
    <property type="evidence" value="ECO:0007669"/>
    <property type="project" value="UniProtKB-KW"/>
</dbReference>
<comment type="catalytic activity">
    <reaction evidence="1 20">
        <text>a CDP-1,2-diacyl-sn-glycerol + choline = a 1,2-diacyl-sn-glycero-3-phosphocholine + CMP + H(+)</text>
        <dbReference type="Rhea" id="RHEA:14597"/>
        <dbReference type="ChEBI" id="CHEBI:15354"/>
        <dbReference type="ChEBI" id="CHEBI:15378"/>
        <dbReference type="ChEBI" id="CHEBI:57643"/>
        <dbReference type="ChEBI" id="CHEBI:58332"/>
        <dbReference type="ChEBI" id="CHEBI:60377"/>
        <dbReference type="EC" id="2.7.8.24"/>
    </reaction>
</comment>
<sequence>MSDARTEQKPSRPGAERLRPRVFAAWAVHAFTASGAVVGLLAISALIAGDLRLVLLWLGAALLIDGFDGPMARKVRVTEFAPRFDGAILDHIIDYLNYTVIPALIVYRFGMVPPGFEIPAAAYIMTTSLYCFGNKDMKTTDNYFSGFPAVWNLVILYFYLTTSGPWVNLTAIAVLGALTFVPLKFIHPFRVRALRSLNLLMTGAWGALTFTLVLASGPSLTPAKAMPVAYGAFLLVSVYFLGVCLWRSFRRPERV</sequence>
<keyword evidence="12 21" id="KW-1133">Transmembrane helix</keyword>
<evidence type="ECO:0000313" key="23">
    <source>
        <dbReference type="Proteomes" id="UP000468901"/>
    </source>
</evidence>
<evidence type="ECO:0000256" key="11">
    <source>
        <dbReference type="ARBA" id="ARBA00022692"/>
    </source>
</evidence>
<evidence type="ECO:0000256" key="14">
    <source>
        <dbReference type="ARBA" id="ARBA00023136"/>
    </source>
</evidence>
<gene>
    <name evidence="22" type="ORF">F2P47_02560</name>
</gene>